<accession>A0A7V8NUD3</accession>
<gene>
    <name evidence="7" type="ORF">HRJ53_20795</name>
</gene>
<evidence type="ECO:0000256" key="3">
    <source>
        <dbReference type="ARBA" id="ARBA00022806"/>
    </source>
</evidence>
<evidence type="ECO:0000259" key="5">
    <source>
        <dbReference type="Pfam" id="PF13087"/>
    </source>
</evidence>
<dbReference type="InterPro" id="IPR041679">
    <property type="entry name" value="DNA2/NAM7-like_C"/>
</dbReference>
<dbReference type="PANTHER" id="PTHR43788:SF8">
    <property type="entry name" value="DNA-BINDING PROTEIN SMUBP-2"/>
    <property type="match status" value="1"/>
</dbReference>
<evidence type="ECO:0000256" key="2">
    <source>
        <dbReference type="ARBA" id="ARBA00022801"/>
    </source>
</evidence>
<dbReference type="GO" id="GO:0043139">
    <property type="term" value="F:5'-3' DNA helicase activity"/>
    <property type="evidence" value="ECO:0007669"/>
    <property type="project" value="TreeGrafter"/>
</dbReference>
<keyword evidence="4" id="KW-0067">ATP-binding</keyword>
<feature type="domain" description="DNA2/NAM7 helicase-like C-terminal" evidence="5">
    <location>
        <begin position="515"/>
        <end position="708"/>
    </location>
</feature>
<feature type="domain" description="YprB ribonuclease H-like" evidence="6">
    <location>
        <begin position="21"/>
        <end position="108"/>
    </location>
</feature>
<protein>
    <submittedName>
        <fullName evidence="7">AAA family ATPase</fullName>
    </submittedName>
</protein>
<dbReference type="Gene3D" id="3.40.50.300">
    <property type="entry name" value="P-loop containing nucleotide triphosphate hydrolases"/>
    <property type="match status" value="2"/>
</dbReference>
<sequence length="742" mass="83475">MKRLMGMHATREDEIDRMLRAGMLVDLHQAFKQGVRASVEEYSLKKIEAFYGFERETPLEKSRSAMRYVEHRLELGWGYEQMPEEIREVMEGYNREDCVSTARLGEWLEVQRKALVHGGTEVPRFVDREEAPSEELDERQRRVRALVERLIDGIPADPEARTTEQQAQWLLAQLEDWHRREDKAAYWEGYRLADLDDADLLEDRAGLAGLKFLKRLRVERKIPVDGYSFEKQETEARAEKELYSKGEKFGEVVEIDPVGRTVAIKKTKKTAEMHPTAVYVWDRPLSVKEHAEALFRIGEWVAANGIEAAGRYRAGRDLLLRKRPRLVEGETLRPRSGENPKGTACRIATALNDSVFAIQGPPGAGKTFTGARMICELVKQGKKIGVTALSHKVIRKLLEEVVDASKEVEQSGVHPMQRSDDEAWTEDIAIARKNEEAWEALASGKANIVGGTSWMWSPEAAFAAVDVLFIDEAGQMGLADVLAVSQAANSLVLIGDPQQLERPLRGSHPDGAEKSALEHLLGGHKTIPPDMGFLLPRTWRLHPKICDFTSELFYEGRLQSEALTHSRVLEGHPWLKGAGLWFVPVEHEGNRNSSAAEVELVARIVKGLLRPEVNWFSSAGRQRRLKVEDILIVAPYNAQVADLSARLPKMKIGTVDKFQGQEEAVVIYSMTTSSPEDAPRGMEFLYSLNRLNVATSRAKTAVIVVGNPRLFEPECRSPRQMQLANALCRYREMAVVKHAAAI</sequence>
<dbReference type="SUPFAM" id="SSF52540">
    <property type="entry name" value="P-loop containing nucleoside triphosphate hydrolases"/>
    <property type="match status" value="1"/>
</dbReference>
<dbReference type="InterPro" id="IPR027417">
    <property type="entry name" value="P-loop_NTPase"/>
</dbReference>
<name>A0A7V8NUD3_9BACT</name>
<dbReference type="EMBL" id="JACDQQ010002002">
    <property type="protein sequence ID" value="MBA0087430.1"/>
    <property type="molecule type" value="Genomic_DNA"/>
</dbReference>
<dbReference type="PANTHER" id="PTHR43788">
    <property type="entry name" value="DNA2/NAM7 HELICASE FAMILY MEMBER"/>
    <property type="match status" value="1"/>
</dbReference>
<evidence type="ECO:0000259" key="6">
    <source>
        <dbReference type="Pfam" id="PF13482"/>
    </source>
</evidence>
<dbReference type="CDD" id="cd18808">
    <property type="entry name" value="SF1_C_Upf1"/>
    <property type="match status" value="1"/>
</dbReference>
<organism evidence="7 8">
    <name type="scientific">Candidatus Acidiferrum panamense</name>
    <dbReference type="NCBI Taxonomy" id="2741543"/>
    <lineage>
        <taxon>Bacteria</taxon>
        <taxon>Pseudomonadati</taxon>
        <taxon>Acidobacteriota</taxon>
        <taxon>Terriglobia</taxon>
        <taxon>Candidatus Acidiferrales</taxon>
        <taxon>Candidatus Acidiferrum</taxon>
    </lineage>
</organism>
<proteinExistence type="predicted"/>
<evidence type="ECO:0000313" key="8">
    <source>
        <dbReference type="Proteomes" id="UP000567293"/>
    </source>
</evidence>
<keyword evidence="3" id="KW-0347">Helicase</keyword>
<dbReference type="Proteomes" id="UP000567293">
    <property type="component" value="Unassembled WGS sequence"/>
</dbReference>
<dbReference type="GO" id="GO:0016787">
    <property type="term" value="F:hydrolase activity"/>
    <property type="evidence" value="ECO:0007669"/>
    <property type="project" value="UniProtKB-KW"/>
</dbReference>
<dbReference type="InterPro" id="IPR050534">
    <property type="entry name" value="Coronavir_polyprotein_1ab"/>
</dbReference>
<keyword evidence="2" id="KW-0378">Hydrolase</keyword>
<evidence type="ECO:0000256" key="1">
    <source>
        <dbReference type="ARBA" id="ARBA00022741"/>
    </source>
</evidence>
<dbReference type="Pfam" id="PF13087">
    <property type="entry name" value="AAA_12"/>
    <property type="match status" value="1"/>
</dbReference>
<keyword evidence="8" id="KW-1185">Reference proteome</keyword>
<evidence type="ECO:0000256" key="4">
    <source>
        <dbReference type="ARBA" id="ARBA00022840"/>
    </source>
</evidence>
<dbReference type="CDD" id="cd17934">
    <property type="entry name" value="DEXXQc_Upf1-like"/>
    <property type="match status" value="1"/>
</dbReference>
<evidence type="ECO:0000313" key="7">
    <source>
        <dbReference type="EMBL" id="MBA0087430.1"/>
    </source>
</evidence>
<dbReference type="Pfam" id="PF13604">
    <property type="entry name" value="AAA_30"/>
    <property type="match status" value="1"/>
</dbReference>
<keyword evidence="1" id="KW-0547">Nucleotide-binding</keyword>
<comment type="caution">
    <text evidence="7">The sequence shown here is derived from an EMBL/GenBank/DDBJ whole genome shotgun (WGS) entry which is preliminary data.</text>
</comment>
<dbReference type="InterPro" id="IPR047187">
    <property type="entry name" value="SF1_C_Upf1"/>
</dbReference>
<dbReference type="Pfam" id="PF13482">
    <property type="entry name" value="RNase_H_2"/>
    <property type="match status" value="1"/>
</dbReference>
<dbReference type="AlphaFoldDB" id="A0A7V8NUD3"/>
<dbReference type="GO" id="GO:0005524">
    <property type="term" value="F:ATP binding"/>
    <property type="evidence" value="ECO:0007669"/>
    <property type="project" value="UniProtKB-KW"/>
</dbReference>
<dbReference type="InterPro" id="IPR038720">
    <property type="entry name" value="YprB_RNase_H-like_dom"/>
</dbReference>
<reference evidence="7" key="1">
    <citation type="submission" date="2020-06" db="EMBL/GenBank/DDBJ databases">
        <title>Legume-microbial interactions unlock mineral nutrients during tropical forest succession.</title>
        <authorList>
            <person name="Epihov D.Z."/>
        </authorList>
    </citation>
    <scope>NUCLEOTIDE SEQUENCE [LARGE SCALE GENOMIC DNA]</scope>
    <source>
        <strain evidence="7">Pan2503</strain>
    </source>
</reference>